<keyword evidence="4" id="KW-1185">Reference proteome</keyword>
<protein>
    <recommendedName>
        <fullName evidence="2">Mechanosensitive ion channel MscS domain-containing protein</fullName>
    </recommendedName>
</protein>
<dbReference type="OrthoDB" id="6199120at2"/>
<feature type="transmembrane region" description="Helical" evidence="1">
    <location>
        <begin position="134"/>
        <end position="154"/>
    </location>
</feature>
<dbReference type="Pfam" id="PF00924">
    <property type="entry name" value="MS_channel_2nd"/>
    <property type="match status" value="1"/>
</dbReference>
<evidence type="ECO:0000313" key="3">
    <source>
        <dbReference type="EMBL" id="EAW29811.1"/>
    </source>
</evidence>
<dbReference type="EMBL" id="AAVT01000014">
    <property type="protein sequence ID" value="EAW29811.1"/>
    <property type="molecule type" value="Genomic_DNA"/>
</dbReference>
<sequence length="381" mass="43354">MSSLTSLIPELSNIEWLAHAAIFTVNIVLFIFARPLLNIVESGKDSDGDARIQILRSLNILVLVLQAINIIMLGADSDYENYFIKAGLTLMAIYAGLLAYSISSYFLRKKFGTEKEFDGHTVFIETYSSRLVDIMLLVFSVIATIYFMILIWGANSLLETTGVFGIIAAFLAFTSNIWAPDIISGLIILNTQMLEDGDVVVIDGYKDEYVINKVTFVYVILYDIRNNHRTLIRNSRFIQSKIDNLSRVASTEGIRKRLVYQIGYPDTDKATGAEREEALNQFTQRIDKIFKKAFEACCENDHIKINNHKEFEWALTNTGNYALEYTVWIYMERLPNTKVTSTIRKHLMRTIYRVNEAIFTAAVIENIDLSTPNRSDIKVLA</sequence>
<feature type="transmembrane region" description="Helical" evidence="1">
    <location>
        <begin position="16"/>
        <end position="37"/>
    </location>
</feature>
<feature type="transmembrane region" description="Helical" evidence="1">
    <location>
        <begin position="87"/>
        <end position="107"/>
    </location>
</feature>
<feature type="domain" description="Mechanosensitive ion channel MscS" evidence="2">
    <location>
        <begin position="181"/>
        <end position="247"/>
    </location>
</feature>
<dbReference type="STRING" id="247633.GP2143_11984"/>
<evidence type="ECO:0000256" key="1">
    <source>
        <dbReference type="SAM" id="Phobius"/>
    </source>
</evidence>
<name>A0YH43_9GAMM</name>
<dbReference type="GO" id="GO:0016020">
    <property type="term" value="C:membrane"/>
    <property type="evidence" value="ECO:0007669"/>
    <property type="project" value="InterPro"/>
</dbReference>
<organism evidence="3 4">
    <name type="scientific">marine gamma proteobacterium HTCC2143</name>
    <dbReference type="NCBI Taxonomy" id="247633"/>
    <lineage>
        <taxon>Bacteria</taxon>
        <taxon>Pseudomonadati</taxon>
        <taxon>Pseudomonadota</taxon>
        <taxon>Gammaproteobacteria</taxon>
        <taxon>Cellvibrionales</taxon>
        <taxon>Spongiibacteraceae</taxon>
        <taxon>BD1-7 clade</taxon>
    </lineage>
</organism>
<dbReference type="GO" id="GO:0055085">
    <property type="term" value="P:transmembrane transport"/>
    <property type="evidence" value="ECO:0007669"/>
    <property type="project" value="InterPro"/>
</dbReference>
<reference evidence="3 4" key="1">
    <citation type="journal article" date="2010" name="J. Bacteriol.">
        <title>Genome sequence of the oligotrophic marine Gammaproteobacterium HTCC2143, isolated from the Oregon Coast.</title>
        <authorList>
            <person name="Oh H.M."/>
            <person name="Kang I."/>
            <person name="Ferriera S."/>
            <person name="Giovannoni S.J."/>
            <person name="Cho J.C."/>
        </authorList>
    </citation>
    <scope>NUCLEOTIDE SEQUENCE [LARGE SCALE GENOMIC DNA]</scope>
    <source>
        <strain evidence="3 4">HTCC2143</strain>
    </source>
</reference>
<dbReference type="Proteomes" id="UP000004931">
    <property type="component" value="Unassembled WGS sequence"/>
</dbReference>
<dbReference type="InterPro" id="IPR006685">
    <property type="entry name" value="MscS_channel_2nd"/>
</dbReference>
<accession>A0YH43</accession>
<evidence type="ECO:0000313" key="4">
    <source>
        <dbReference type="Proteomes" id="UP000004931"/>
    </source>
</evidence>
<keyword evidence="1" id="KW-0472">Membrane</keyword>
<keyword evidence="1" id="KW-1133">Transmembrane helix</keyword>
<keyword evidence="1" id="KW-0812">Transmembrane</keyword>
<dbReference type="eggNOG" id="COG0668">
    <property type="taxonomic scope" value="Bacteria"/>
</dbReference>
<gene>
    <name evidence="3" type="ORF">GP2143_11984</name>
</gene>
<proteinExistence type="predicted"/>
<comment type="caution">
    <text evidence="3">The sequence shown here is derived from an EMBL/GenBank/DDBJ whole genome shotgun (WGS) entry which is preliminary data.</text>
</comment>
<feature type="transmembrane region" description="Helical" evidence="1">
    <location>
        <begin position="160"/>
        <end position="179"/>
    </location>
</feature>
<feature type="transmembrane region" description="Helical" evidence="1">
    <location>
        <begin position="58"/>
        <end position="75"/>
    </location>
</feature>
<evidence type="ECO:0000259" key="2">
    <source>
        <dbReference type="Pfam" id="PF00924"/>
    </source>
</evidence>
<dbReference type="AlphaFoldDB" id="A0YH43"/>